<dbReference type="EMBL" id="SRLO01000644">
    <property type="protein sequence ID" value="TNN49709.1"/>
    <property type="molecule type" value="Genomic_DNA"/>
</dbReference>
<evidence type="ECO:0000313" key="1">
    <source>
        <dbReference type="EMBL" id="TNN49709.1"/>
    </source>
</evidence>
<sequence>MIDGHHKWTGSENTTKKDEISNVFHHPVGIKNLMSLVNASSSSVHQVIGALFLHPQHLRVLRKQLQGNRREELGGFLEISERFATYWDPQPTGHQPTGTPSPLVTSLLGPQAHWSPAYWDPKPTGHQPTGTPSPLATSLLGPSAGGGWQVWEKEVVAGRTAAYPRADGGSGGGCRRKARK</sequence>
<protein>
    <submittedName>
        <fullName evidence="1">Uncharacterized protein</fullName>
    </submittedName>
</protein>
<proteinExistence type="predicted"/>
<name>A0A4Z2G864_9TELE</name>
<comment type="caution">
    <text evidence="1">The sequence shown here is derived from an EMBL/GenBank/DDBJ whole genome shotgun (WGS) entry which is preliminary data.</text>
</comment>
<gene>
    <name evidence="1" type="ORF">EYF80_040090</name>
</gene>
<dbReference type="AlphaFoldDB" id="A0A4Z2G864"/>
<keyword evidence="2" id="KW-1185">Reference proteome</keyword>
<accession>A0A4Z2G864</accession>
<dbReference type="Proteomes" id="UP000314294">
    <property type="component" value="Unassembled WGS sequence"/>
</dbReference>
<organism evidence="1 2">
    <name type="scientific">Liparis tanakae</name>
    <name type="common">Tanaka's snailfish</name>
    <dbReference type="NCBI Taxonomy" id="230148"/>
    <lineage>
        <taxon>Eukaryota</taxon>
        <taxon>Metazoa</taxon>
        <taxon>Chordata</taxon>
        <taxon>Craniata</taxon>
        <taxon>Vertebrata</taxon>
        <taxon>Euteleostomi</taxon>
        <taxon>Actinopterygii</taxon>
        <taxon>Neopterygii</taxon>
        <taxon>Teleostei</taxon>
        <taxon>Neoteleostei</taxon>
        <taxon>Acanthomorphata</taxon>
        <taxon>Eupercaria</taxon>
        <taxon>Perciformes</taxon>
        <taxon>Cottioidei</taxon>
        <taxon>Cottales</taxon>
        <taxon>Liparidae</taxon>
        <taxon>Liparis</taxon>
    </lineage>
</organism>
<reference evidence="1 2" key="1">
    <citation type="submission" date="2019-03" db="EMBL/GenBank/DDBJ databases">
        <title>First draft genome of Liparis tanakae, snailfish: a comprehensive survey of snailfish specific genes.</title>
        <authorList>
            <person name="Kim W."/>
            <person name="Song I."/>
            <person name="Jeong J.-H."/>
            <person name="Kim D."/>
            <person name="Kim S."/>
            <person name="Ryu S."/>
            <person name="Song J.Y."/>
            <person name="Lee S.K."/>
        </authorList>
    </citation>
    <scope>NUCLEOTIDE SEQUENCE [LARGE SCALE GENOMIC DNA]</scope>
    <source>
        <tissue evidence="1">Muscle</tissue>
    </source>
</reference>
<evidence type="ECO:0000313" key="2">
    <source>
        <dbReference type="Proteomes" id="UP000314294"/>
    </source>
</evidence>